<proteinExistence type="predicted"/>
<dbReference type="InterPro" id="IPR036770">
    <property type="entry name" value="Ankyrin_rpt-contain_sf"/>
</dbReference>
<dbReference type="OrthoDB" id="1061329at2759"/>
<dbReference type="EMBL" id="CM017325">
    <property type="protein sequence ID" value="KAE8055633.1"/>
    <property type="molecule type" value="Genomic_DNA"/>
</dbReference>
<evidence type="ECO:0000313" key="2">
    <source>
        <dbReference type="Proteomes" id="UP000327013"/>
    </source>
</evidence>
<dbReference type="PANTHER" id="PTHR24128">
    <property type="entry name" value="HOMEOBOX PROTEIN WARIAI"/>
    <property type="match status" value="1"/>
</dbReference>
<reference evidence="1 2" key="1">
    <citation type="submission" date="2019-06" db="EMBL/GenBank/DDBJ databases">
        <title>A chromosomal-level reference genome of Carpinus fangiana (Coryloideae, Betulaceae).</title>
        <authorList>
            <person name="Yang X."/>
            <person name="Wang Z."/>
            <person name="Zhang L."/>
            <person name="Hao G."/>
            <person name="Liu J."/>
            <person name="Yang Y."/>
        </authorList>
    </citation>
    <scope>NUCLEOTIDE SEQUENCE [LARGE SCALE GENOMIC DNA]</scope>
    <source>
        <strain evidence="1">Cfa_2016G</strain>
        <tissue evidence="1">Leaf</tissue>
    </source>
</reference>
<dbReference type="PANTHER" id="PTHR24128:SF24">
    <property type="entry name" value="ANKYRIN REPEAT PROTEIN"/>
    <property type="match status" value="1"/>
</dbReference>
<organism evidence="1 2">
    <name type="scientific">Carpinus fangiana</name>
    <dbReference type="NCBI Taxonomy" id="176857"/>
    <lineage>
        <taxon>Eukaryota</taxon>
        <taxon>Viridiplantae</taxon>
        <taxon>Streptophyta</taxon>
        <taxon>Embryophyta</taxon>
        <taxon>Tracheophyta</taxon>
        <taxon>Spermatophyta</taxon>
        <taxon>Magnoliopsida</taxon>
        <taxon>eudicotyledons</taxon>
        <taxon>Gunneridae</taxon>
        <taxon>Pentapetalae</taxon>
        <taxon>rosids</taxon>
        <taxon>fabids</taxon>
        <taxon>Fagales</taxon>
        <taxon>Betulaceae</taxon>
        <taxon>Carpinus</taxon>
    </lineage>
</organism>
<dbReference type="AlphaFoldDB" id="A0A5N6R5D2"/>
<name>A0A5N6R5D2_9ROSI</name>
<sequence>MDQNLRNASEQGNIEALYSLIAIDPKVLDKIDEIPFVETPLHIAAAAGQTQFAMEMMMLKPSFARKISPNGFTPVLLAMHNNQTQLVRELLAVHKDLVCAQGRGGMNPSHYAAQTGNLLLLGTFLGVCPKSIEDVTSLSETAMHIALKNDMLDAFQLLVGWLRRAVFKNAAFWEKRILNWLDSDGNSVLHIAASKNETQASFFHSVLY</sequence>
<dbReference type="Gene3D" id="1.25.40.20">
    <property type="entry name" value="Ankyrin repeat-containing domain"/>
    <property type="match status" value="1"/>
</dbReference>
<protein>
    <submittedName>
        <fullName evidence="1">Uncharacterized protein</fullName>
    </submittedName>
</protein>
<evidence type="ECO:0000313" key="1">
    <source>
        <dbReference type="EMBL" id="KAE8055633.1"/>
    </source>
</evidence>
<dbReference type="Proteomes" id="UP000327013">
    <property type="component" value="Chromosome 5"/>
</dbReference>
<accession>A0A5N6R5D2</accession>
<dbReference type="SMART" id="SM00248">
    <property type="entry name" value="ANK"/>
    <property type="match status" value="3"/>
</dbReference>
<keyword evidence="2" id="KW-1185">Reference proteome</keyword>
<dbReference type="InterPro" id="IPR002110">
    <property type="entry name" value="Ankyrin_rpt"/>
</dbReference>
<dbReference type="Pfam" id="PF12796">
    <property type="entry name" value="Ank_2"/>
    <property type="match status" value="2"/>
</dbReference>
<dbReference type="SUPFAM" id="SSF48403">
    <property type="entry name" value="Ankyrin repeat"/>
    <property type="match status" value="1"/>
</dbReference>
<gene>
    <name evidence="1" type="ORF">FH972_012461</name>
</gene>